<protein>
    <submittedName>
        <fullName evidence="1">Uncharacterized protein</fullName>
    </submittedName>
</protein>
<dbReference type="AlphaFoldDB" id="A0A521C0F0"/>
<proteinExistence type="predicted"/>
<dbReference type="OrthoDB" id="284643at2157"/>
<dbReference type="Proteomes" id="UP000319712">
    <property type="component" value="Unassembled WGS sequence"/>
</dbReference>
<evidence type="ECO:0000313" key="1">
    <source>
        <dbReference type="EMBL" id="SMO52936.1"/>
    </source>
</evidence>
<evidence type="ECO:0000313" key="2">
    <source>
        <dbReference type="Proteomes" id="UP000319712"/>
    </source>
</evidence>
<dbReference type="EMBL" id="FXTD01000003">
    <property type="protein sequence ID" value="SMO52936.1"/>
    <property type="molecule type" value="Genomic_DNA"/>
</dbReference>
<name>A0A521C0F0_9EURY</name>
<reference evidence="1 2" key="1">
    <citation type="submission" date="2017-05" db="EMBL/GenBank/DDBJ databases">
        <authorList>
            <person name="Varghese N."/>
            <person name="Submissions S."/>
        </authorList>
    </citation>
    <scope>NUCLEOTIDE SEQUENCE [LARGE SCALE GENOMIC DNA]</scope>
    <source>
        <strain evidence="1 2">DSM 19504</strain>
    </source>
</reference>
<organism evidence="1 2">
    <name type="scientific">Halorubrum cibi</name>
    <dbReference type="NCBI Taxonomy" id="413815"/>
    <lineage>
        <taxon>Archaea</taxon>
        <taxon>Methanobacteriati</taxon>
        <taxon>Methanobacteriota</taxon>
        <taxon>Stenosarchaea group</taxon>
        <taxon>Halobacteria</taxon>
        <taxon>Halobacteriales</taxon>
        <taxon>Haloferacaceae</taxon>
        <taxon>Halorubrum</taxon>
    </lineage>
</organism>
<keyword evidence="2" id="KW-1185">Reference proteome</keyword>
<gene>
    <name evidence="1" type="ORF">SAMN06264867_103215</name>
</gene>
<accession>A0A521C0F0</accession>
<dbReference type="RefSeq" id="WP_185955691.1">
    <property type="nucleotide sequence ID" value="NZ_FXTD01000003.1"/>
</dbReference>
<sequence>MASQNRSRLYHAVCRECPSEQVFESADAADAFVTRHVEETAHTALAERVD</sequence>